<evidence type="ECO:0000259" key="3">
    <source>
        <dbReference type="PROSITE" id="PS51087"/>
    </source>
</evidence>
<keyword evidence="5" id="KW-1185">Reference proteome</keyword>
<evidence type="ECO:0000313" key="4">
    <source>
        <dbReference type="EMBL" id="TCT39867.1"/>
    </source>
</evidence>
<feature type="domain" description="ApaG" evidence="3">
    <location>
        <begin position="5"/>
        <end position="129"/>
    </location>
</feature>
<reference evidence="4 5" key="1">
    <citation type="submission" date="2019-03" db="EMBL/GenBank/DDBJ databases">
        <title>Freshwater and sediment microbial communities from various areas in North America, analyzing microbe dynamics in response to fracking.</title>
        <authorList>
            <person name="Lamendella R."/>
        </authorList>
    </citation>
    <scope>NUCLEOTIDE SEQUENCE [LARGE SCALE GENOMIC DNA]</scope>
    <source>
        <strain evidence="4 5">175.2</strain>
    </source>
</reference>
<dbReference type="NCBIfam" id="NF003967">
    <property type="entry name" value="PRK05461.1"/>
    <property type="match status" value="1"/>
</dbReference>
<dbReference type="EMBL" id="SMAR01000011">
    <property type="protein sequence ID" value="TCT39867.1"/>
    <property type="molecule type" value="Genomic_DNA"/>
</dbReference>
<comment type="caution">
    <text evidence="4">The sequence shown here is derived from an EMBL/GenBank/DDBJ whole genome shotgun (WGS) entry which is preliminary data.</text>
</comment>
<organism evidence="4 5">
    <name type="scientific">Martelella mediterranea</name>
    <dbReference type="NCBI Taxonomy" id="293089"/>
    <lineage>
        <taxon>Bacteria</taxon>
        <taxon>Pseudomonadati</taxon>
        <taxon>Pseudomonadota</taxon>
        <taxon>Alphaproteobacteria</taxon>
        <taxon>Hyphomicrobiales</taxon>
        <taxon>Aurantimonadaceae</taxon>
        <taxon>Martelella</taxon>
    </lineage>
</organism>
<dbReference type="PANTHER" id="PTHR47191:SF2">
    <property type="entry name" value="OS05G0170800 PROTEIN"/>
    <property type="match status" value="1"/>
</dbReference>
<dbReference type="AlphaFoldDB" id="A0A4R3NYE3"/>
<dbReference type="InterPro" id="IPR007474">
    <property type="entry name" value="ApaG_domain"/>
</dbReference>
<proteinExistence type="inferred from homology"/>
<dbReference type="HAMAP" id="MF_00791">
    <property type="entry name" value="ApaG"/>
    <property type="match status" value="1"/>
</dbReference>
<evidence type="ECO:0000256" key="2">
    <source>
        <dbReference type="HAMAP-Rule" id="MF_00791"/>
    </source>
</evidence>
<dbReference type="RefSeq" id="WP_132310797.1">
    <property type="nucleotide sequence ID" value="NZ_SMAR01000011.1"/>
</dbReference>
<sequence length="132" mass="14904">MTTYEATTHGISVRVEPRFLDEHSEPGDDHFVWAYDVELTNNGDRPVQVMSRYWKITDANGGVEEVAGDGIVGKQPVLEPGEQFRYQSAAPLPTPSGIMMGYYLVHSADDQLLQIEIPAFSLDSPYERRRHH</sequence>
<dbReference type="PROSITE" id="PS51087">
    <property type="entry name" value="APAG"/>
    <property type="match status" value="1"/>
</dbReference>
<evidence type="ECO:0000313" key="5">
    <source>
        <dbReference type="Proteomes" id="UP000295097"/>
    </source>
</evidence>
<name>A0A4R3NYE3_9HYPH</name>
<dbReference type="InterPro" id="IPR023065">
    <property type="entry name" value="Uncharacterised_ApaG"/>
</dbReference>
<evidence type="ECO:0000256" key="1">
    <source>
        <dbReference type="ARBA" id="ARBA00017693"/>
    </source>
</evidence>
<dbReference type="Pfam" id="PF04379">
    <property type="entry name" value="DUF525"/>
    <property type="match status" value="1"/>
</dbReference>
<protein>
    <recommendedName>
        <fullName evidence="1 2">Protein ApaG</fullName>
    </recommendedName>
</protein>
<gene>
    <name evidence="2" type="primary">apaG</name>
    <name evidence="4" type="ORF">EDC90_101150</name>
</gene>
<accession>A0A4R3NYE3</accession>
<dbReference type="Gene3D" id="2.60.40.1470">
    <property type="entry name" value="ApaG domain"/>
    <property type="match status" value="1"/>
</dbReference>
<dbReference type="OrthoDB" id="9795226at2"/>
<dbReference type="InterPro" id="IPR050718">
    <property type="entry name" value="ApaG-like"/>
</dbReference>
<dbReference type="Proteomes" id="UP000295097">
    <property type="component" value="Unassembled WGS sequence"/>
</dbReference>
<dbReference type="InterPro" id="IPR036767">
    <property type="entry name" value="ApaG_sf"/>
</dbReference>
<dbReference type="PANTHER" id="PTHR47191">
    <property type="entry name" value="OS05G0170800 PROTEIN"/>
    <property type="match status" value="1"/>
</dbReference>
<dbReference type="SUPFAM" id="SSF110069">
    <property type="entry name" value="ApaG-like"/>
    <property type="match status" value="1"/>
</dbReference>